<dbReference type="Proteomes" id="UP000248961">
    <property type="component" value="Unassembled WGS sequence"/>
</dbReference>
<dbReference type="EMBL" id="KZ824325">
    <property type="protein sequence ID" value="RAL07743.1"/>
    <property type="molecule type" value="Genomic_DNA"/>
</dbReference>
<dbReference type="AlphaFoldDB" id="A0A395HJZ2"/>
<feature type="compositionally biased region" description="Low complexity" evidence="1">
    <location>
        <begin position="49"/>
        <end position="60"/>
    </location>
</feature>
<feature type="compositionally biased region" description="Low complexity" evidence="1">
    <location>
        <begin position="18"/>
        <end position="33"/>
    </location>
</feature>
<dbReference type="RefSeq" id="XP_025546897.1">
    <property type="nucleotide sequence ID" value="XM_025690739.1"/>
</dbReference>
<keyword evidence="3" id="KW-1185">Reference proteome</keyword>
<gene>
    <name evidence="2" type="ORF">BO97DRAFT_235310</name>
</gene>
<evidence type="ECO:0000313" key="3">
    <source>
        <dbReference type="Proteomes" id="UP000248961"/>
    </source>
</evidence>
<proteinExistence type="predicted"/>
<reference evidence="2 3" key="1">
    <citation type="submission" date="2018-02" db="EMBL/GenBank/DDBJ databases">
        <title>The genomes of Aspergillus section Nigri reveals drivers in fungal speciation.</title>
        <authorList>
            <consortium name="DOE Joint Genome Institute"/>
            <person name="Vesth T.C."/>
            <person name="Nybo J."/>
            <person name="Theobald S."/>
            <person name="Brandl J."/>
            <person name="Frisvad J.C."/>
            <person name="Nielsen K.F."/>
            <person name="Lyhne E.K."/>
            <person name="Kogle M.E."/>
            <person name="Kuo A."/>
            <person name="Riley R."/>
            <person name="Clum A."/>
            <person name="Nolan M."/>
            <person name="Lipzen A."/>
            <person name="Salamov A."/>
            <person name="Henrissat B."/>
            <person name="Wiebenga A."/>
            <person name="De vries R.P."/>
            <person name="Grigoriev I.V."/>
            <person name="Mortensen U.H."/>
            <person name="Andersen M.R."/>
            <person name="Baker S.E."/>
        </authorList>
    </citation>
    <scope>NUCLEOTIDE SEQUENCE [LARGE SCALE GENOMIC DNA]</scope>
    <source>
        <strain evidence="2 3">CBS 101889</strain>
    </source>
</reference>
<protein>
    <submittedName>
        <fullName evidence="2">Uncharacterized protein</fullName>
    </submittedName>
</protein>
<dbReference type="OrthoDB" id="4188844at2759"/>
<evidence type="ECO:0000256" key="1">
    <source>
        <dbReference type="SAM" id="MobiDB-lite"/>
    </source>
</evidence>
<evidence type="ECO:0000313" key="2">
    <source>
        <dbReference type="EMBL" id="RAL07743.1"/>
    </source>
</evidence>
<name>A0A395HJZ2_ASPHC</name>
<sequence>MGTTSVRRNLFHHHLSRRPGSAVPSSSSAPNNATHGDGAPVLTTHMAPSMSSESASSLSSGAVDNGEIVVRDKNGSYKLDIPVLPSLISEDGVEMEGLEGVGVQSGSRAATVNTANQSDISGREKEKIETTLLEMYRNKNRRMSSEPAEILILIQQSLRNKVAALDEDNWMYEPEVDSNV</sequence>
<accession>A0A395HJZ2</accession>
<dbReference type="GeneID" id="37195028"/>
<organism evidence="2 3">
    <name type="scientific">Aspergillus homomorphus (strain CBS 101889)</name>
    <dbReference type="NCBI Taxonomy" id="1450537"/>
    <lineage>
        <taxon>Eukaryota</taxon>
        <taxon>Fungi</taxon>
        <taxon>Dikarya</taxon>
        <taxon>Ascomycota</taxon>
        <taxon>Pezizomycotina</taxon>
        <taxon>Eurotiomycetes</taxon>
        <taxon>Eurotiomycetidae</taxon>
        <taxon>Eurotiales</taxon>
        <taxon>Aspergillaceae</taxon>
        <taxon>Aspergillus</taxon>
        <taxon>Aspergillus subgen. Circumdati</taxon>
    </lineage>
</organism>
<dbReference type="VEuPathDB" id="FungiDB:BO97DRAFT_235310"/>
<feature type="region of interest" description="Disordered" evidence="1">
    <location>
        <begin position="13"/>
        <end position="60"/>
    </location>
</feature>